<evidence type="ECO:0000313" key="1">
    <source>
        <dbReference type="EMBL" id="RST76998.1"/>
    </source>
</evidence>
<dbReference type="Proteomes" id="UP000287156">
    <property type="component" value="Unassembled WGS sequence"/>
</dbReference>
<organism evidence="1 2">
    <name type="scientific">Siminovitchia acidinfaciens</name>
    <dbReference type="NCBI Taxonomy" id="2321395"/>
    <lineage>
        <taxon>Bacteria</taxon>
        <taxon>Bacillati</taxon>
        <taxon>Bacillota</taxon>
        <taxon>Bacilli</taxon>
        <taxon>Bacillales</taxon>
        <taxon>Bacillaceae</taxon>
        <taxon>Siminovitchia</taxon>
    </lineage>
</organism>
<gene>
    <name evidence="1" type="ORF">D4T97_000385</name>
</gene>
<proteinExistence type="predicted"/>
<comment type="caution">
    <text evidence="1">The sequence shown here is derived from an EMBL/GenBank/DDBJ whole genome shotgun (WGS) entry which is preliminary data.</text>
</comment>
<accession>A0A429Y6H7</accession>
<dbReference type="AlphaFoldDB" id="A0A429Y6H7"/>
<keyword evidence="2" id="KW-1185">Reference proteome</keyword>
<protein>
    <submittedName>
        <fullName evidence="1">Uncharacterized protein</fullName>
    </submittedName>
</protein>
<evidence type="ECO:0000313" key="2">
    <source>
        <dbReference type="Proteomes" id="UP000287156"/>
    </source>
</evidence>
<name>A0A429Y6H7_9BACI</name>
<dbReference type="EMBL" id="QYTV02000001">
    <property type="protein sequence ID" value="RST76998.1"/>
    <property type="molecule type" value="Genomic_DNA"/>
</dbReference>
<sequence>MKADKEESSTILQSKLLIIRLIGNFYCQFESLEARHAKVNQAKKNDLFSWPDGFFISSFYAKVALRFSYCPAPAPID</sequence>
<reference evidence="1" key="1">
    <citation type="submission" date="2018-12" db="EMBL/GenBank/DDBJ databases">
        <authorList>
            <person name="Sun L."/>
            <person name="Chen Z."/>
        </authorList>
    </citation>
    <scope>NUCLEOTIDE SEQUENCE [LARGE SCALE GENOMIC DNA]</scope>
    <source>
        <strain evidence="1">3-2-2</strain>
    </source>
</reference>